<gene>
    <name evidence="2" type="ORF">S03H2_53436</name>
</gene>
<proteinExistence type="predicted"/>
<evidence type="ECO:0008006" key="3">
    <source>
        <dbReference type="Google" id="ProtNLM"/>
    </source>
</evidence>
<organism evidence="2">
    <name type="scientific">marine sediment metagenome</name>
    <dbReference type="NCBI Taxonomy" id="412755"/>
    <lineage>
        <taxon>unclassified sequences</taxon>
        <taxon>metagenomes</taxon>
        <taxon>ecological metagenomes</taxon>
    </lineage>
</organism>
<sequence>MDKNRMKLFATGTGLAIFLAVSVGVGIAIASSSVVDVEDGTIDTIGSTTTVNITLDKAPDGLSGYNLTVSLSNISIAEIVSASFPSWATLHDNSTLPADSVWMKAADLTDHVKSGDTNIPLGTLTIRGDNQGASDIIATITKMDDDDGNPINTSTEPGHLEVGPIPTPTPSP</sequence>
<feature type="non-terminal residue" evidence="2">
    <location>
        <position position="172"/>
    </location>
</feature>
<dbReference type="EMBL" id="BARU01034013">
    <property type="protein sequence ID" value="GAH73941.1"/>
    <property type="molecule type" value="Genomic_DNA"/>
</dbReference>
<accession>X1HUU2</accession>
<protein>
    <recommendedName>
        <fullName evidence="3">Cohesin domain-containing protein</fullName>
    </recommendedName>
</protein>
<evidence type="ECO:0000313" key="2">
    <source>
        <dbReference type="EMBL" id="GAH73941.1"/>
    </source>
</evidence>
<comment type="caution">
    <text evidence="2">The sequence shown here is derived from an EMBL/GenBank/DDBJ whole genome shotgun (WGS) entry which is preliminary data.</text>
</comment>
<dbReference type="AlphaFoldDB" id="X1HUU2"/>
<feature type="region of interest" description="Disordered" evidence="1">
    <location>
        <begin position="143"/>
        <end position="172"/>
    </location>
</feature>
<reference evidence="2" key="1">
    <citation type="journal article" date="2014" name="Front. Microbiol.">
        <title>High frequency of phylogenetically diverse reductive dehalogenase-homologous genes in deep subseafloor sedimentary metagenomes.</title>
        <authorList>
            <person name="Kawai M."/>
            <person name="Futagami T."/>
            <person name="Toyoda A."/>
            <person name="Takaki Y."/>
            <person name="Nishi S."/>
            <person name="Hori S."/>
            <person name="Arai W."/>
            <person name="Tsubouchi T."/>
            <person name="Morono Y."/>
            <person name="Uchiyama I."/>
            <person name="Ito T."/>
            <person name="Fujiyama A."/>
            <person name="Inagaki F."/>
            <person name="Takami H."/>
        </authorList>
    </citation>
    <scope>NUCLEOTIDE SEQUENCE</scope>
    <source>
        <strain evidence="2">Expedition CK06-06</strain>
    </source>
</reference>
<name>X1HUU2_9ZZZZ</name>
<evidence type="ECO:0000256" key="1">
    <source>
        <dbReference type="SAM" id="MobiDB-lite"/>
    </source>
</evidence>